<evidence type="ECO:0000313" key="3">
    <source>
        <dbReference type="Proteomes" id="UP001417504"/>
    </source>
</evidence>
<reference evidence="2 3" key="1">
    <citation type="submission" date="2024-01" db="EMBL/GenBank/DDBJ databases">
        <title>Genome assemblies of Stephania.</title>
        <authorList>
            <person name="Yang L."/>
        </authorList>
    </citation>
    <scope>NUCLEOTIDE SEQUENCE [LARGE SCALE GENOMIC DNA]</scope>
    <source>
        <strain evidence="2">QJT</strain>
        <tissue evidence="2">Leaf</tissue>
    </source>
</reference>
<dbReference type="AlphaFoldDB" id="A0AAP0J9N6"/>
<comment type="caution">
    <text evidence="2">The sequence shown here is derived from an EMBL/GenBank/DDBJ whole genome shotgun (WGS) entry which is preliminary data.</text>
</comment>
<evidence type="ECO:0000256" key="1">
    <source>
        <dbReference type="SAM" id="MobiDB-lite"/>
    </source>
</evidence>
<protein>
    <submittedName>
        <fullName evidence="2">Uncharacterized protein</fullName>
    </submittedName>
</protein>
<name>A0AAP0J9N6_9MAGN</name>
<feature type="region of interest" description="Disordered" evidence="1">
    <location>
        <begin position="86"/>
        <end position="110"/>
    </location>
</feature>
<gene>
    <name evidence="2" type="ORF">Sjap_010047</name>
</gene>
<proteinExistence type="predicted"/>
<dbReference type="EMBL" id="JBBNAE010000004">
    <property type="protein sequence ID" value="KAK9129560.1"/>
    <property type="molecule type" value="Genomic_DNA"/>
</dbReference>
<keyword evidence="3" id="KW-1185">Reference proteome</keyword>
<organism evidence="2 3">
    <name type="scientific">Stephania japonica</name>
    <dbReference type="NCBI Taxonomy" id="461633"/>
    <lineage>
        <taxon>Eukaryota</taxon>
        <taxon>Viridiplantae</taxon>
        <taxon>Streptophyta</taxon>
        <taxon>Embryophyta</taxon>
        <taxon>Tracheophyta</taxon>
        <taxon>Spermatophyta</taxon>
        <taxon>Magnoliopsida</taxon>
        <taxon>Ranunculales</taxon>
        <taxon>Menispermaceae</taxon>
        <taxon>Menispermoideae</taxon>
        <taxon>Cissampelideae</taxon>
        <taxon>Stephania</taxon>
    </lineage>
</organism>
<evidence type="ECO:0000313" key="2">
    <source>
        <dbReference type="EMBL" id="KAK9129560.1"/>
    </source>
</evidence>
<sequence length="110" mass="12203">MTSLQMWMPARTVEGPTARLERTQTRYTGPAHPGLSPSALNDNASMGKNVQYYLPNKKSSATTSRTLQLCLRFELGTTQYKTPFVISTYSPEPNTQTHQNSTNDSAESSE</sequence>
<dbReference type="Proteomes" id="UP001417504">
    <property type="component" value="Unassembled WGS sequence"/>
</dbReference>
<accession>A0AAP0J9N6</accession>